<protein>
    <recommendedName>
        <fullName evidence="5">Type VII secretion protein EssB</fullName>
    </recommendedName>
</protein>
<evidence type="ECO:0000313" key="4">
    <source>
        <dbReference type="Proteomes" id="UP000199735"/>
    </source>
</evidence>
<dbReference type="Proteomes" id="UP000199735">
    <property type="component" value="Unassembled WGS sequence"/>
</dbReference>
<accession>A0AAX2EJR5</accession>
<feature type="transmembrane region" description="Helical" evidence="2">
    <location>
        <begin position="219"/>
        <end position="237"/>
    </location>
</feature>
<evidence type="ECO:0008006" key="5">
    <source>
        <dbReference type="Google" id="ProtNLM"/>
    </source>
</evidence>
<evidence type="ECO:0000313" key="3">
    <source>
        <dbReference type="EMBL" id="SEO07155.1"/>
    </source>
</evidence>
<evidence type="ECO:0000256" key="1">
    <source>
        <dbReference type="SAM" id="Coils"/>
    </source>
</evidence>
<feature type="coiled-coil region" evidence="1">
    <location>
        <begin position="408"/>
        <end position="465"/>
    </location>
</feature>
<comment type="caution">
    <text evidence="3">The sequence shown here is derived from an EMBL/GenBank/DDBJ whole genome shotgun (WGS) entry which is preliminary data.</text>
</comment>
<proteinExistence type="predicted"/>
<dbReference type="AlphaFoldDB" id="A0AAX2EJR5"/>
<keyword evidence="2" id="KW-0472">Membrane</keyword>
<name>A0AAX2EJR5_9BACI</name>
<keyword evidence="2" id="KW-0812">Transmembrane</keyword>
<keyword evidence="1" id="KW-0175">Coiled coil</keyword>
<dbReference type="RefSeq" id="WP_093881521.1">
    <property type="nucleotide sequence ID" value="NZ_FOCD01000006.1"/>
</dbReference>
<organism evidence="3 4">
    <name type="scientific">Terribacillus saccharophilus</name>
    <dbReference type="NCBI Taxonomy" id="361277"/>
    <lineage>
        <taxon>Bacteria</taxon>
        <taxon>Bacillati</taxon>
        <taxon>Bacillota</taxon>
        <taxon>Bacilli</taxon>
        <taxon>Bacillales</taxon>
        <taxon>Bacillaceae</taxon>
        <taxon>Terribacillus</taxon>
    </lineage>
</organism>
<sequence>MKKITMMDNLTLYINKREYKLEIDEKFTNVRSLEDIEDLEETLPGFFDVESISRQHGKVFLVYEVPEGYEPLEKAKKYVPVIKLQLIKNLLDADPLLEADGMSYLDLNNIFFKDFNDIKMLYRSNGFLPFHRGLSTLDQYKLFIMGFFSDKYSYKRFIVNKDKLLLKEKSEFLFGVNAATDLAQLRTLVDKELEQEQNSFYEKVQFQEVSKKKGFKRKIYTWVFGVLIVGLLFAGAVKQNEKNIAADYEDQLAAAELDNELTIAVSGGDTEKATDLMEEKGEDPDKVSDMLIEAGKFDEAIAYDKDSEKKVVSYLYKVDQTDKLLELKSKSTFLDYEKEIVLYDADDLNGKASLIEDKDTLKRLALAFIKHENFDYAQGVLTSLKEDPSETYSLSKAEKEEVSQYLDKADLEMNVIDLNDQIAALKDEDPLDETEEQLKEREKEIEELEDNLVETQKKLIKLDEKLGMDA</sequence>
<dbReference type="EMBL" id="FOCD01000006">
    <property type="protein sequence ID" value="SEO07155.1"/>
    <property type="molecule type" value="Genomic_DNA"/>
</dbReference>
<evidence type="ECO:0000256" key="2">
    <source>
        <dbReference type="SAM" id="Phobius"/>
    </source>
</evidence>
<dbReference type="Gene3D" id="1.10.510.10">
    <property type="entry name" value="Transferase(Phosphotransferase) domain 1"/>
    <property type="match status" value="1"/>
</dbReference>
<keyword evidence="2" id="KW-1133">Transmembrane helix</keyword>
<reference evidence="3 4" key="1">
    <citation type="submission" date="2016-10" db="EMBL/GenBank/DDBJ databases">
        <authorList>
            <person name="Varghese N."/>
            <person name="Submissions S."/>
        </authorList>
    </citation>
    <scope>NUCLEOTIDE SEQUENCE [LARGE SCALE GENOMIC DNA]</scope>
    <source>
        <strain evidence="3 4">DSM 21619</strain>
    </source>
</reference>
<gene>
    <name evidence="3" type="ORF">SAMN04489762_3413</name>
</gene>